<dbReference type="PROSITE" id="PS50003">
    <property type="entry name" value="PH_DOMAIN"/>
    <property type="match status" value="1"/>
</dbReference>
<dbReference type="InterPro" id="IPR052394">
    <property type="entry name" value="LRR-containing"/>
</dbReference>
<feature type="domain" description="PH" evidence="2">
    <location>
        <begin position="119"/>
        <end position="259"/>
    </location>
</feature>
<dbReference type="AlphaFoldDB" id="A0AAN6LQ15"/>
<dbReference type="SUPFAM" id="SSF50729">
    <property type="entry name" value="PH domain-like"/>
    <property type="match status" value="1"/>
</dbReference>
<dbReference type="PANTHER" id="PTHR24114">
    <property type="entry name" value="LEUCINE RICH REPEAT FAMILY PROTEIN"/>
    <property type="match status" value="1"/>
</dbReference>
<reference evidence="3 4" key="1">
    <citation type="submission" date="2021-02" db="EMBL/GenBank/DDBJ databases">
        <title>Genome assembly of Pseudopithomyces chartarum.</title>
        <authorList>
            <person name="Jauregui R."/>
            <person name="Singh J."/>
            <person name="Voisey C."/>
        </authorList>
    </citation>
    <scope>NUCLEOTIDE SEQUENCE [LARGE SCALE GENOMIC DNA]</scope>
    <source>
        <strain evidence="3 4">AGR01</strain>
    </source>
</reference>
<keyword evidence="4" id="KW-1185">Reference proteome</keyword>
<dbReference type="InterPro" id="IPR032675">
    <property type="entry name" value="LRR_dom_sf"/>
</dbReference>
<evidence type="ECO:0000313" key="4">
    <source>
        <dbReference type="Proteomes" id="UP001280581"/>
    </source>
</evidence>
<evidence type="ECO:0000313" key="3">
    <source>
        <dbReference type="EMBL" id="KAK3202323.1"/>
    </source>
</evidence>
<evidence type="ECO:0000259" key="2">
    <source>
        <dbReference type="PROSITE" id="PS50003"/>
    </source>
</evidence>
<evidence type="ECO:0000256" key="1">
    <source>
        <dbReference type="SAM" id="MobiDB-lite"/>
    </source>
</evidence>
<feature type="region of interest" description="Disordered" evidence="1">
    <location>
        <begin position="1"/>
        <end position="28"/>
    </location>
</feature>
<name>A0AAN6LQ15_9PLEO</name>
<dbReference type="EMBL" id="WVTA01000014">
    <property type="protein sequence ID" value="KAK3202323.1"/>
    <property type="molecule type" value="Genomic_DNA"/>
</dbReference>
<feature type="region of interest" description="Disordered" evidence="1">
    <location>
        <begin position="57"/>
        <end position="77"/>
    </location>
</feature>
<dbReference type="SUPFAM" id="SSF52047">
    <property type="entry name" value="RNI-like"/>
    <property type="match status" value="1"/>
</dbReference>
<dbReference type="Gene3D" id="3.80.10.10">
    <property type="entry name" value="Ribonuclease Inhibitor"/>
    <property type="match status" value="1"/>
</dbReference>
<proteinExistence type="predicted"/>
<dbReference type="Proteomes" id="UP001280581">
    <property type="component" value="Unassembled WGS sequence"/>
</dbReference>
<gene>
    <name evidence="3" type="ORF">GRF29_161g839716</name>
</gene>
<dbReference type="PANTHER" id="PTHR24114:SF41">
    <property type="entry name" value="PH DOMAIN-CONTAINING PROTEIN"/>
    <property type="match status" value="1"/>
</dbReference>
<protein>
    <recommendedName>
        <fullName evidence="2">PH domain-containing protein</fullName>
    </recommendedName>
</protein>
<accession>A0AAN6LQ15</accession>
<dbReference type="SMART" id="SM00233">
    <property type="entry name" value="PH"/>
    <property type="match status" value="1"/>
</dbReference>
<comment type="caution">
    <text evidence="3">The sequence shown here is derived from an EMBL/GenBank/DDBJ whole genome shotgun (WGS) entry which is preliminary data.</text>
</comment>
<dbReference type="InterPro" id="IPR001849">
    <property type="entry name" value="PH_domain"/>
</dbReference>
<feature type="region of interest" description="Disordered" evidence="1">
    <location>
        <begin position="181"/>
        <end position="200"/>
    </location>
</feature>
<organism evidence="3 4">
    <name type="scientific">Pseudopithomyces chartarum</name>
    <dbReference type="NCBI Taxonomy" id="1892770"/>
    <lineage>
        <taxon>Eukaryota</taxon>
        <taxon>Fungi</taxon>
        <taxon>Dikarya</taxon>
        <taxon>Ascomycota</taxon>
        <taxon>Pezizomycotina</taxon>
        <taxon>Dothideomycetes</taxon>
        <taxon>Pleosporomycetidae</taxon>
        <taxon>Pleosporales</taxon>
        <taxon>Massarineae</taxon>
        <taxon>Didymosphaeriaceae</taxon>
        <taxon>Pseudopithomyces</taxon>
    </lineage>
</organism>
<dbReference type="InterPro" id="IPR057334">
    <property type="entry name" value="PH_2nd_LRR"/>
</dbReference>
<dbReference type="Pfam" id="PF25353">
    <property type="entry name" value="PH_2nd_LRR"/>
    <property type="match status" value="1"/>
</dbReference>
<sequence>MSSKRRSFFGLGSLAPAQTTPDDEEPANLLRKKRAASFRTTLSTPDDALHALAHQQSPTLPLPSPVPRSTAKRPSSVFSSFKGMRLSDGNEESLASTVSRARTLSNNWMQFDDFLNLRQPLLHGEVQTSSSVFRKKKEYLVLTDTHLLRFKNYHKAAEAFPITNPAYKRVSSYRYSQAPSNASTQDLQSLASDHSGDRDSGTPLRQIVAVFHQEDGRPHFAFEVFYLDDETNQPSSMTLQFGDPDEMHAWLVKIREAANQVRLVDSNPLSAYNSHLAARVVDHDMDYDPSHFAIYKVVQRPLGKGSLRASSEDLPKSLATVCFLAIGLHKVHLIPLFKPQSQRASTPSLSSNSTQSSHGILAITELHVSEHDDTFELTFRTPLQRPKVLHLASLASHDIAVRLRYVEENLRPEWESRPYHFIVPDPVKHDILRQASPHGISQDSLDRTLIGYCVAYGVKPTNIRYAITYPDEDYPRFELLRPVGLRRSHYTDLELLAVMRSLRYNENFGGISFKGVSLDSLNGLTDDFGDDHVCTKTKRGTVLRLDVEELGRSCLLVQEIRALAVTSRKLRRLDFSGCISRKPRDYLGSSSKVRDVGCGIVEALFPLCKYQSTNVDWIALNGIQLGETDLDYLVAAAVERSCHLRALELNALRPQENTLEALNLSSNSFRISPTIFDSQIGVFGYLTKLDLSNVARTSGDEPLITVETFQAWRLQELVFSGTSLNRATVDAIASYLINHKQSAALRELRLDHCYLNGESVAFLLRSMTEKPGKARELHFDVSENHIENGLKELTKAIAEGLTPSKMTIRLIEFEREEDFRQLILAFARNSTIRHLDISRASLPSDASEETCQALEWMFSDNKTLEWLDMSGEDSRLETTKLGVGINRALRGLQSNRTLRVLLIKYQKLGLQGASTLADVLKVNDTLEQLYCENNGIPLQGFTDLVNALHRNTTLLHLSSMHESRQLALKTTEDQVKLLRDEAIQTQTGGHRRSSSVRAKFSNRVHSRSSKDRALPMGLSDQDIKAALNLVDESWERQEYRLQQYLERNYNIANGIPTPMDVGDEEFERPDTATSLGKLVEKVHIDQTPTAEKEFQLAPVVTNSSMGSLEKEIQMSFEQNRTAWSRPRLPS</sequence>
<feature type="compositionally biased region" description="Polar residues" evidence="1">
    <location>
        <begin position="181"/>
        <end position="192"/>
    </location>
</feature>